<dbReference type="Pfam" id="PF03544">
    <property type="entry name" value="TonB_C"/>
    <property type="match status" value="1"/>
</dbReference>
<keyword evidence="7" id="KW-0653">Protein transport</keyword>
<organism evidence="12 13">
    <name type="scientific">Gilvimarinus gilvus</name>
    <dbReference type="NCBI Taxonomy" id="3058038"/>
    <lineage>
        <taxon>Bacteria</taxon>
        <taxon>Pseudomonadati</taxon>
        <taxon>Pseudomonadota</taxon>
        <taxon>Gammaproteobacteria</taxon>
        <taxon>Cellvibrionales</taxon>
        <taxon>Cellvibrionaceae</taxon>
        <taxon>Gilvimarinus</taxon>
    </lineage>
</organism>
<evidence type="ECO:0000256" key="10">
    <source>
        <dbReference type="SAM" id="MobiDB-lite"/>
    </source>
</evidence>
<comment type="subcellular location">
    <subcellularLocation>
        <location evidence="1">Cell inner membrane</location>
        <topology evidence="1">Single-pass membrane protein</topology>
        <orientation evidence="1">Periplasmic side</orientation>
    </subcellularLocation>
</comment>
<accession>A0ABU4RSU1</accession>
<evidence type="ECO:0000256" key="4">
    <source>
        <dbReference type="ARBA" id="ARBA00022475"/>
    </source>
</evidence>
<dbReference type="InterPro" id="IPR051045">
    <property type="entry name" value="TonB-dependent_transducer"/>
</dbReference>
<evidence type="ECO:0000259" key="11">
    <source>
        <dbReference type="PROSITE" id="PS52015"/>
    </source>
</evidence>
<evidence type="ECO:0000313" key="12">
    <source>
        <dbReference type="EMBL" id="MDX6847965.1"/>
    </source>
</evidence>
<dbReference type="InterPro" id="IPR037682">
    <property type="entry name" value="TonB_C"/>
</dbReference>
<feature type="compositionally biased region" description="Low complexity" evidence="10">
    <location>
        <begin position="253"/>
        <end position="283"/>
    </location>
</feature>
<dbReference type="InterPro" id="IPR036298">
    <property type="entry name" value="Chalcone_isomerase_sf"/>
</dbReference>
<keyword evidence="8" id="KW-1133">Transmembrane helix</keyword>
<evidence type="ECO:0000256" key="6">
    <source>
        <dbReference type="ARBA" id="ARBA00022692"/>
    </source>
</evidence>
<dbReference type="InterPro" id="IPR016087">
    <property type="entry name" value="Chalcone_isomerase"/>
</dbReference>
<feature type="region of interest" description="Disordered" evidence="10">
    <location>
        <begin position="236"/>
        <end position="294"/>
    </location>
</feature>
<dbReference type="PROSITE" id="PS52015">
    <property type="entry name" value="TONB_CTD"/>
    <property type="match status" value="1"/>
</dbReference>
<protein>
    <submittedName>
        <fullName evidence="12">TonB family protein</fullName>
    </submittedName>
</protein>
<dbReference type="SUPFAM" id="SSF54626">
    <property type="entry name" value="Chalcone isomerase"/>
    <property type="match status" value="1"/>
</dbReference>
<dbReference type="Gene3D" id="3.30.1150.10">
    <property type="match status" value="1"/>
</dbReference>
<dbReference type="EMBL" id="JAXAFO010000001">
    <property type="protein sequence ID" value="MDX6847965.1"/>
    <property type="molecule type" value="Genomic_DNA"/>
</dbReference>
<dbReference type="NCBIfam" id="TIGR01352">
    <property type="entry name" value="tonB_Cterm"/>
    <property type="match status" value="1"/>
</dbReference>
<feature type="domain" description="TonB C-terminal" evidence="11">
    <location>
        <begin position="312"/>
        <end position="405"/>
    </location>
</feature>
<comment type="similarity">
    <text evidence="2">Belongs to the TonB family.</text>
</comment>
<evidence type="ECO:0000256" key="2">
    <source>
        <dbReference type="ARBA" id="ARBA00006555"/>
    </source>
</evidence>
<evidence type="ECO:0000256" key="1">
    <source>
        <dbReference type="ARBA" id="ARBA00004383"/>
    </source>
</evidence>
<feature type="compositionally biased region" description="Pro residues" evidence="10">
    <location>
        <begin position="240"/>
        <end position="252"/>
    </location>
</feature>
<evidence type="ECO:0000256" key="5">
    <source>
        <dbReference type="ARBA" id="ARBA00022519"/>
    </source>
</evidence>
<dbReference type="InterPro" id="IPR006260">
    <property type="entry name" value="TonB/TolA_C"/>
</dbReference>
<dbReference type="PANTHER" id="PTHR33446">
    <property type="entry name" value="PROTEIN TONB-RELATED"/>
    <property type="match status" value="1"/>
</dbReference>
<evidence type="ECO:0000256" key="7">
    <source>
        <dbReference type="ARBA" id="ARBA00022927"/>
    </source>
</evidence>
<evidence type="ECO:0000256" key="9">
    <source>
        <dbReference type="ARBA" id="ARBA00023136"/>
    </source>
</evidence>
<keyword evidence="3" id="KW-0813">Transport</keyword>
<keyword evidence="6" id="KW-0812">Transmembrane</keyword>
<gene>
    <name evidence="12" type="ORF">SCD92_01255</name>
</gene>
<name>A0ABU4RSU1_9GAMM</name>
<dbReference type="RefSeq" id="WP_302724559.1">
    <property type="nucleotide sequence ID" value="NZ_JAULRU010000797.1"/>
</dbReference>
<keyword evidence="5" id="KW-0997">Cell inner membrane</keyword>
<evidence type="ECO:0000256" key="3">
    <source>
        <dbReference type="ARBA" id="ARBA00022448"/>
    </source>
</evidence>
<dbReference type="SUPFAM" id="SSF74653">
    <property type="entry name" value="TolA/TonB C-terminal domain"/>
    <property type="match status" value="1"/>
</dbReference>
<comment type="caution">
    <text evidence="12">The sequence shown here is derived from an EMBL/GenBank/DDBJ whole genome shotgun (WGS) entry which is preliminary data.</text>
</comment>
<evidence type="ECO:0000313" key="13">
    <source>
        <dbReference type="Proteomes" id="UP001273505"/>
    </source>
</evidence>
<keyword evidence="9" id="KW-0472">Membrane</keyword>
<evidence type="ECO:0000256" key="8">
    <source>
        <dbReference type="ARBA" id="ARBA00022989"/>
    </source>
</evidence>
<proteinExistence type="inferred from homology"/>
<dbReference type="Proteomes" id="UP001273505">
    <property type="component" value="Unassembled WGS sequence"/>
</dbReference>
<keyword evidence="4" id="KW-1003">Cell membrane</keyword>
<dbReference type="Pfam" id="PF16036">
    <property type="entry name" value="Chalcone_3"/>
    <property type="match status" value="1"/>
</dbReference>
<dbReference type="PANTHER" id="PTHR33446:SF2">
    <property type="entry name" value="PROTEIN TONB"/>
    <property type="match status" value="1"/>
</dbReference>
<reference evidence="12 13" key="1">
    <citation type="submission" date="2023-11" db="EMBL/GenBank/DDBJ databases">
        <title>Gilvimarinus fulvus sp. nov., isolated from the surface of Kelp.</title>
        <authorList>
            <person name="Sun Y.Y."/>
            <person name="Gong Y."/>
            <person name="Du Z.J."/>
        </authorList>
    </citation>
    <scope>NUCLEOTIDE SEQUENCE [LARGE SCALE GENOMIC DNA]</scope>
    <source>
        <strain evidence="12 13">SDUM040013</strain>
    </source>
</reference>
<sequence>MQKTKKHPTWLAYLVPLIAGLLIATKLHAEPLLNGVAVHQELGKDRFIGAIYSENLTESADLLLASNIPMRLEMKITADRGMSARRFSRMWIEGMAINIRSDALAEQADNMVAFTKIFQDRLLENDHIVMSLTPGDGVAISVNGVELGQIDNDAFFGLLASTWVGRVPLSSNFRDQLLQAGDVSTSLQARYEAITPSDERNQQVAAWIAPPPRPEPEPEPEPPVVATLAATEPAIAPPKLDLPPSTPEPEPSSAPVASVTSSSEASSSVAASSSSEASQSSVSDIADTSAMDESDEDFVPTFTAESLLANQRYFSNLVRKVQLEIKYPRRSLRRGDQGFVRIAVMVDRGGNLLNAEMLEESEHSLLNKEAMSAVEDAAPFAAIPNVISGRRHEFTIPITFALSEG</sequence>
<keyword evidence="13" id="KW-1185">Reference proteome</keyword>